<protein>
    <submittedName>
        <fullName evidence="2">MBL fold metallo-hydrolase</fullName>
    </submittedName>
</protein>
<evidence type="ECO:0000313" key="3">
    <source>
        <dbReference type="Proteomes" id="UP001234602"/>
    </source>
</evidence>
<dbReference type="RefSeq" id="WP_289319465.1">
    <property type="nucleotide sequence ID" value="NZ_JAUCEY010000008.1"/>
</dbReference>
<dbReference type="Gene3D" id="3.60.15.10">
    <property type="entry name" value="Ribonuclease Z/Hydroxyacylglutathione hydrolase-like"/>
    <property type="match status" value="1"/>
</dbReference>
<sequence>MKMTKVGTVFQLSFMPRVFPVNCYLVEEENSLTLVDAALPYSGKNIMKAAQIIGKPITRIIVTHAHDDHVGALDGLKASMPDVQVSISIREASLLAGDVTLLQNENPIRGGVPKNIQTRPDLLLKEGDSIGSLEVIYSPGHTPGSISLLDTRNHSLIVGDALQTRGGTAVSGMIKPLFPFPSFYTWDKLIALESAKKLRSHKPALLAVGHGKMLEHPGNSMDRAIVEAELKLQQ</sequence>
<dbReference type="EMBL" id="JAUCEY010000008">
    <property type="protein sequence ID" value="MDM5451689.1"/>
    <property type="molecule type" value="Genomic_DNA"/>
</dbReference>
<dbReference type="Pfam" id="PF00753">
    <property type="entry name" value="Lactamase_B"/>
    <property type="match status" value="1"/>
</dbReference>
<gene>
    <name evidence="2" type="ORF">QUF89_05530</name>
</gene>
<dbReference type="InterPro" id="IPR001279">
    <property type="entry name" value="Metallo-B-lactamas"/>
</dbReference>
<reference evidence="2" key="1">
    <citation type="submission" date="2023-06" db="EMBL/GenBank/DDBJ databases">
        <title>Comparative genomics of Bacillaceae isolates and their secondary metabolite potential.</title>
        <authorList>
            <person name="Song L."/>
            <person name="Nielsen L.J."/>
            <person name="Mohite O."/>
            <person name="Xu X."/>
            <person name="Weber T."/>
            <person name="Kovacs A.T."/>
        </authorList>
    </citation>
    <scope>NUCLEOTIDE SEQUENCE</scope>
    <source>
        <strain evidence="2">D8_B_37</strain>
    </source>
</reference>
<proteinExistence type="predicted"/>
<comment type="caution">
    <text evidence="2">The sequence shown here is derived from an EMBL/GenBank/DDBJ whole genome shotgun (WGS) entry which is preliminary data.</text>
</comment>
<dbReference type="SMART" id="SM00849">
    <property type="entry name" value="Lactamase_B"/>
    <property type="match status" value="1"/>
</dbReference>
<name>A0AAW7IDR8_9BACI</name>
<dbReference type="Proteomes" id="UP001234602">
    <property type="component" value="Unassembled WGS sequence"/>
</dbReference>
<dbReference type="InterPro" id="IPR036866">
    <property type="entry name" value="RibonucZ/Hydroxyglut_hydro"/>
</dbReference>
<evidence type="ECO:0000259" key="1">
    <source>
        <dbReference type="SMART" id="SM00849"/>
    </source>
</evidence>
<dbReference type="AlphaFoldDB" id="A0AAW7IDR8"/>
<feature type="domain" description="Metallo-beta-lactamase" evidence="1">
    <location>
        <begin position="20"/>
        <end position="210"/>
    </location>
</feature>
<dbReference type="PANTHER" id="PTHR42951:SF9">
    <property type="entry name" value="METAL-DEPENDENT HYDROLASE"/>
    <property type="match status" value="1"/>
</dbReference>
<organism evidence="2 3">
    <name type="scientific">Peribacillus simplex</name>
    <dbReference type="NCBI Taxonomy" id="1478"/>
    <lineage>
        <taxon>Bacteria</taxon>
        <taxon>Bacillati</taxon>
        <taxon>Bacillota</taxon>
        <taxon>Bacilli</taxon>
        <taxon>Bacillales</taxon>
        <taxon>Bacillaceae</taxon>
        <taxon>Peribacillus</taxon>
    </lineage>
</organism>
<accession>A0AAW7IDR8</accession>
<dbReference type="SUPFAM" id="SSF56281">
    <property type="entry name" value="Metallo-hydrolase/oxidoreductase"/>
    <property type="match status" value="1"/>
</dbReference>
<dbReference type="CDD" id="cd07721">
    <property type="entry name" value="yflN-like_MBL-fold"/>
    <property type="match status" value="1"/>
</dbReference>
<evidence type="ECO:0000313" key="2">
    <source>
        <dbReference type="EMBL" id="MDM5451689.1"/>
    </source>
</evidence>
<dbReference type="InterPro" id="IPR050855">
    <property type="entry name" value="NDM-1-like"/>
</dbReference>
<dbReference type="PANTHER" id="PTHR42951">
    <property type="entry name" value="METALLO-BETA-LACTAMASE DOMAIN-CONTAINING"/>
    <property type="match status" value="1"/>
</dbReference>